<keyword evidence="2" id="KW-1133">Transmembrane helix</keyword>
<evidence type="ECO:0000256" key="1">
    <source>
        <dbReference type="ARBA" id="ARBA00022481"/>
    </source>
</evidence>
<accession>A0ABX2GQE7</accession>
<organism evidence="3 4">
    <name type="scientific">Blautia wexlerae</name>
    <dbReference type="NCBI Taxonomy" id="418240"/>
    <lineage>
        <taxon>Bacteria</taxon>
        <taxon>Bacillati</taxon>
        <taxon>Bacillota</taxon>
        <taxon>Clostridia</taxon>
        <taxon>Lachnospirales</taxon>
        <taxon>Lachnospiraceae</taxon>
        <taxon>Blautia</taxon>
    </lineage>
</organism>
<dbReference type="PRINTS" id="PR00813">
    <property type="entry name" value="BCTERIALGSPG"/>
</dbReference>
<evidence type="ECO:0000313" key="4">
    <source>
        <dbReference type="Proteomes" id="UP000822152"/>
    </source>
</evidence>
<protein>
    <submittedName>
        <fullName evidence="3">Prepilin-type N-terminal cleavage/methylation domain-containing protein</fullName>
    </submittedName>
</protein>
<dbReference type="PROSITE" id="PS00409">
    <property type="entry name" value="PROKAR_NTER_METHYL"/>
    <property type="match status" value="1"/>
</dbReference>
<dbReference type="Proteomes" id="UP000822152">
    <property type="component" value="Unassembled WGS sequence"/>
</dbReference>
<keyword evidence="2" id="KW-0812">Transmembrane</keyword>
<sequence>MFKFLKEKKKDNKGFTLVELVVVIAILAILVGLLAPQYTKYVERSRKSADASNLENMARALEIAAADTSDILKPDTYTITIDDTDTKVTTTETGETKANVTAAEGVITKTVGENALATKLKSKQWASTGATNQIQAIVKIESDYTVSVSYTPDAFYSFIGKDKKASTTGGK</sequence>
<dbReference type="Gene3D" id="3.30.700.10">
    <property type="entry name" value="Glycoprotein, Type 4 Pilin"/>
    <property type="match status" value="1"/>
</dbReference>
<reference evidence="3 4" key="1">
    <citation type="journal article" date="2020" name="Cell Host Microbe">
        <title>Functional and Genomic Variation between Human-Derived Isolates of Lachnospiraceae Reveals Inter- and Intra-Species Diversity.</title>
        <authorList>
            <person name="Sorbara M.T."/>
            <person name="Littmann E.R."/>
            <person name="Fontana E."/>
            <person name="Moody T.U."/>
            <person name="Kohout C.E."/>
            <person name="Gjonbalaj M."/>
            <person name="Eaton V."/>
            <person name="Seok R."/>
            <person name="Leiner I.M."/>
            <person name="Pamer E.G."/>
        </authorList>
    </citation>
    <scope>NUCLEOTIDE SEQUENCE [LARGE SCALE GENOMIC DNA]</scope>
    <source>
        <strain evidence="3 4">MSK.20.11</strain>
    </source>
</reference>
<keyword evidence="2" id="KW-0472">Membrane</keyword>
<dbReference type="SUPFAM" id="SSF54523">
    <property type="entry name" value="Pili subunits"/>
    <property type="match status" value="1"/>
</dbReference>
<evidence type="ECO:0000256" key="2">
    <source>
        <dbReference type="SAM" id="Phobius"/>
    </source>
</evidence>
<keyword evidence="1" id="KW-0488">Methylation</keyword>
<dbReference type="Pfam" id="PF07963">
    <property type="entry name" value="N_methyl"/>
    <property type="match status" value="1"/>
</dbReference>
<dbReference type="InterPro" id="IPR000983">
    <property type="entry name" value="Bac_GSPG_pilin"/>
</dbReference>
<evidence type="ECO:0000313" key="3">
    <source>
        <dbReference type="EMBL" id="NSF73860.1"/>
    </source>
</evidence>
<gene>
    <name evidence="3" type="ORF">G4952_08545</name>
</gene>
<feature type="transmembrane region" description="Helical" evidence="2">
    <location>
        <begin position="20"/>
        <end position="38"/>
    </location>
</feature>
<comment type="caution">
    <text evidence="3">The sequence shown here is derived from an EMBL/GenBank/DDBJ whole genome shotgun (WGS) entry which is preliminary data.</text>
</comment>
<dbReference type="InterPro" id="IPR045584">
    <property type="entry name" value="Pilin-like"/>
</dbReference>
<proteinExistence type="predicted"/>
<dbReference type="PANTHER" id="PTHR30093">
    <property type="entry name" value="GENERAL SECRETION PATHWAY PROTEIN G"/>
    <property type="match status" value="1"/>
</dbReference>
<dbReference type="NCBIfam" id="TIGR02532">
    <property type="entry name" value="IV_pilin_GFxxxE"/>
    <property type="match status" value="1"/>
</dbReference>
<dbReference type="RefSeq" id="WP_173743378.1">
    <property type="nucleotide sequence ID" value="NZ_JAAIPF010000017.1"/>
</dbReference>
<dbReference type="EMBL" id="JAAIPF010000017">
    <property type="protein sequence ID" value="NSF73860.1"/>
    <property type="molecule type" value="Genomic_DNA"/>
</dbReference>
<keyword evidence="4" id="KW-1185">Reference proteome</keyword>
<name>A0ABX2GQE7_9FIRM</name>
<dbReference type="InterPro" id="IPR012902">
    <property type="entry name" value="N_methyl_site"/>
</dbReference>